<gene>
    <name evidence="2" type="ORF">BSZ40_00455</name>
</gene>
<feature type="compositionally biased region" description="Polar residues" evidence="1">
    <location>
        <begin position="166"/>
        <end position="184"/>
    </location>
</feature>
<reference evidence="3" key="1">
    <citation type="submission" date="2016-12" db="EMBL/GenBank/DDBJ databases">
        <authorList>
            <person name="Meng X."/>
        </authorList>
    </citation>
    <scope>NUCLEOTIDE SEQUENCE [LARGE SCALE GENOMIC DNA]</scope>
    <source>
        <strain evidence="3">DSM 20732</strain>
    </source>
</reference>
<dbReference type="STRING" id="52770.BSZ40_00455"/>
<dbReference type="Pfam" id="PF16145">
    <property type="entry name" value="DUF4853"/>
    <property type="match status" value="1"/>
</dbReference>
<name>A0A1Q5PYE0_9ACTO</name>
<protein>
    <recommendedName>
        <fullName evidence="4">DUF4853 domain-containing protein</fullName>
    </recommendedName>
</protein>
<dbReference type="AlphaFoldDB" id="A0A1Q5PYE0"/>
<feature type="region of interest" description="Disordered" evidence="1">
    <location>
        <begin position="163"/>
        <end position="184"/>
    </location>
</feature>
<evidence type="ECO:0008006" key="4">
    <source>
        <dbReference type="Google" id="ProtNLM"/>
    </source>
</evidence>
<accession>A0A1Q5PYE0</accession>
<evidence type="ECO:0000313" key="3">
    <source>
        <dbReference type="Proteomes" id="UP000185612"/>
    </source>
</evidence>
<proteinExistence type="predicted"/>
<dbReference type="EMBL" id="MQVS01000001">
    <property type="protein sequence ID" value="OKL52624.1"/>
    <property type="molecule type" value="Genomic_DNA"/>
</dbReference>
<dbReference type="Proteomes" id="UP000185612">
    <property type="component" value="Unassembled WGS sequence"/>
</dbReference>
<dbReference type="Gene3D" id="3.30.2030.30">
    <property type="match status" value="1"/>
</dbReference>
<comment type="caution">
    <text evidence="2">The sequence shown here is derived from an EMBL/GenBank/DDBJ whole genome shotgun (WGS) entry which is preliminary data.</text>
</comment>
<organism evidence="2 3">
    <name type="scientific">Buchananella hordeovulneris</name>
    <dbReference type="NCBI Taxonomy" id="52770"/>
    <lineage>
        <taxon>Bacteria</taxon>
        <taxon>Bacillati</taxon>
        <taxon>Actinomycetota</taxon>
        <taxon>Actinomycetes</taxon>
        <taxon>Actinomycetales</taxon>
        <taxon>Actinomycetaceae</taxon>
        <taxon>Buchananella</taxon>
    </lineage>
</organism>
<evidence type="ECO:0000313" key="2">
    <source>
        <dbReference type="EMBL" id="OKL52624.1"/>
    </source>
</evidence>
<dbReference type="InParanoid" id="A0A1Q5PYE0"/>
<dbReference type="InterPro" id="IPR032326">
    <property type="entry name" value="DUF4853"/>
</dbReference>
<keyword evidence="3" id="KW-1185">Reference proteome</keyword>
<sequence length="184" mass="20573">MNTPGNNETQYGDGALPVEERQSLAEFISEVEPGIVQFMQELDSAGTKLWLPKSNESSLESCGYPVYGYKLRGPTLFGQAIPEADIAQLREHHIKPLGFVHTYRREDEYGLIYKWFNPRDGGFVNVNLLPDGRLVTSYVSGCRPYRGAGKPEHVRTAWEQELIARQPTTQQPSDSPSATETAGR</sequence>
<evidence type="ECO:0000256" key="1">
    <source>
        <dbReference type="SAM" id="MobiDB-lite"/>
    </source>
</evidence>